<sequence>MLRFILISIFILIVLYFYWKLRARVVYHYPKNYPRKNASTLAQASHKTIVVCVGDSLTHGNMGESYVPLLEGWLGKSHFFYNAGRNCDLTYTVLNRLEVVIRLQPKYITLLIGTNDINAILDSANLQTYYKIGRLSPGTRPSIDTFKANYEQIVERLMTETSAKIALLSIPVMSEDSSCAANQLADRYSHFVKILAREKGLTYLPVREVMKAFLLQNPKTIRHGFHKTRSLISISMVRHYLLGQSWNSIAQIHGNDLTHDNLHFTTRGAAIVATEVERFLTGESQPVFETEEANSQTSSL</sequence>
<accession>A0A4V2XAU6</accession>
<feature type="domain" description="SGNH hydrolase-type esterase" evidence="1">
    <location>
        <begin position="52"/>
        <end position="226"/>
    </location>
</feature>
<gene>
    <name evidence="2" type="ORF">EZE20_01255</name>
</gene>
<dbReference type="Proteomes" id="UP000295706">
    <property type="component" value="Unassembled WGS sequence"/>
</dbReference>
<keyword evidence="2" id="KW-0378">Hydrolase</keyword>
<dbReference type="InterPro" id="IPR036514">
    <property type="entry name" value="SGNH_hydro_sf"/>
</dbReference>
<dbReference type="Gene3D" id="3.40.50.1110">
    <property type="entry name" value="SGNH hydrolase"/>
    <property type="match status" value="1"/>
</dbReference>
<dbReference type="GO" id="GO:0004622">
    <property type="term" value="F:phosphatidylcholine lysophospholipase activity"/>
    <property type="evidence" value="ECO:0007669"/>
    <property type="project" value="TreeGrafter"/>
</dbReference>
<dbReference type="PANTHER" id="PTHR30383:SF5">
    <property type="entry name" value="SGNH HYDROLASE-TYPE ESTERASE DOMAIN-CONTAINING PROTEIN"/>
    <property type="match status" value="1"/>
</dbReference>
<dbReference type="Pfam" id="PF13472">
    <property type="entry name" value="Lipase_GDSL_2"/>
    <property type="match status" value="1"/>
</dbReference>
<protein>
    <submittedName>
        <fullName evidence="2">SGNH/GDSL hydrolase family protein</fullName>
    </submittedName>
</protein>
<dbReference type="RefSeq" id="WP_132113650.1">
    <property type="nucleotide sequence ID" value="NZ_SMJU01000001.1"/>
</dbReference>
<dbReference type="OrthoDB" id="9794725at2"/>
<evidence type="ECO:0000313" key="3">
    <source>
        <dbReference type="Proteomes" id="UP000295706"/>
    </source>
</evidence>
<dbReference type="PANTHER" id="PTHR30383">
    <property type="entry name" value="THIOESTERASE 1/PROTEASE 1/LYSOPHOSPHOLIPASE L1"/>
    <property type="match status" value="1"/>
</dbReference>
<reference evidence="2 3" key="1">
    <citation type="submission" date="2019-02" db="EMBL/GenBank/DDBJ databases">
        <title>Arundinibacter roseus gen. nov., sp. nov., a new member of the family Cytophagaceae.</title>
        <authorList>
            <person name="Szuroczki S."/>
            <person name="Khayer B."/>
            <person name="Sproer C."/>
            <person name="Toumi M."/>
            <person name="Szabo A."/>
            <person name="Felfoldi T."/>
            <person name="Schumann P."/>
            <person name="Toth E."/>
        </authorList>
    </citation>
    <scope>NUCLEOTIDE SEQUENCE [LARGE SCALE GENOMIC DNA]</scope>
    <source>
        <strain evidence="2 3">DMA-k-7a</strain>
    </source>
</reference>
<dbReference type="SUPFAM" id="SSF52266">
    <property type="entry name" value="SGNH hydrolase"/>
    <property type="match status" value="1"/>
</dbReference>
<organism evidence="2 3">
    <name type="scientific">Arundinibacter roseus</name>
    <dbReference type="NCBI Taxonomy" id="2070510"/>
    <lineage>
        <taxon>Bacteria</taxon>
        <taxon>Pseudomonadati</taxon>
        <taxon>Bacteroidota</taxon>
        <taxon>Cytophagia</taxon>
        <taxon>Cytophagales</taxon>
        <taxon>Spirosomataceae</taxon>
        <taxon>Arundinibacter</taxon>
    </lineage>
</organism>
<name>A0A4V2XAU6_9BACT</name>
<evidence type="ECO:0000313" key="2">
    <source>
        <dbReference type="EMBL" id="TDB68995.1"/>
    </source>
</evidence>
<comment type="caution">
    <text evidence="2">The sequence shown here is derived from an EMBL/GenBank/DDBJ whole genome shotgun (WGS) entry which is preliminary data.</text>
</comment>
<dbReference type="InterPro" id="IPR051532">
    <property type="entry name" value="Ester_Hydrolysis_Enzymes"/>
</dbReference>
<evidence type="ECO:0000259" key="1">
    <source>
        <dbReference type="Pfam" id="PF13472"/>
    </source>
</evidence>
<keyword evidence="3" id="KW-1185">Reference proteome</keyword>
<dbReference type="AlphaFoldDB" id="A0A4V2XAU6"/>
<dbReference type="InterPro" id="IPR013830">
    <property type="entry name" value="SGNH_hydro"/>
</dbReference>
<dbReference type="EMBL" id="SMJU01000001">
    <property type="protein sequence ID" value="TDB68995.1"/>
    <property type="molecule type" value="Genomic_DNA"/>
</dbReference>
<proteinExistence type="predicted"/>